<organism evidence="2">
    <name type="scientific">Panstrongylus lignarius</name>
    <dbReference type="NCBI Taxonomy" id="156445"/>
    <lineage>
        <taxon>Eukaryota</taxon>
        <taxon>Metazoa</taxon>
        <taxon>Ecdysozoa</taxon>
        <taxon>Arthropoda</taxon>
        <taxon>Hexapoda</taxon>
        <taxon>Insecta</taxon>
        <taxon>Pterygota</taxon>
        <taxon>Neoptera</taxon>
        <taxon>Paraneoptera</taxon>
        <taxon>Hemiptera</taxon>
        <taxon>Heteroptera</taxon>
        <taxon>Panheteroptera</taxon>
        <taxon>Cimicomorpha</taxon>
        <taxon>Reduviidae</taxon>
        <taxon>Triatominae</taxon>
        <taxon>Panstrongylus</taxon>
    </lineage>
</organism>
<protein>
    <submittedName>
        <fullName evidence="2">Putative secreted protein</fullName>
    </submittedName>
</protein>
<evidence type="ECO:0000313" key="2">
    <source>
        <dbReference type="EMBL" id="JAW16413.1"/>
    </source>
</evidence>
<reference evidence="2" key="1">
    <citation type="journal article" date="2018" name="PLoS Negl. Trop. Dis.">
        <title>An insight into the salivary gland and fat body transcriptome of Panstrongylus lignarius (Hemiptera: Heteroptera), the main vector of Chagas disease in Peru.</title>
        <authorList>
            <person name="Nevoa J.C."/>
            <person name="Mendes M.T."/>
            <person name="da Silva M.V."/>
            <person name="Soares S.C."/>
            <person name="Oliveira C.J.F."/>
            <person name="Ribeiro J.M.C."/>
        </authorList>
    </citation>
    <scope>NUCLEOTIDE SEQUENCE</scope>
</reference>
<feature type="chain" id="PRO_5012578578" evidence="1">
    <location>
        <begin position="22"/>
        <end position="67"/>
    </location>
</feature>
<evidence type="ECO:0000256" key="1">
    <source>
        <dbReference type="SAM" id="SignalP"/>
    </source>
</evidence>
<name>A0A224Y6N3_9HEMI</name>
<proteinExistence type="predicted"/>
<feature type="signal peptide" evidence="1">
    <location>
        <begin position="1"/>
        <end position="21"/>
    </location>
</feature>
<dbReference type="AlphaFoldDB" id="A0A224Y6N3"/>
<dbReference type="EMBL" id="GFTR01000013">
    <property type="protein sequence ID" value="JAW16413.1"/>
    <property type="molecule type" value="Transcribed_RNA"/>
</dbReference>
<accession>A0A224Y6N3</accession>
<sequence>MATMSAILSAVLMVFRSSMHAYLLSQTTSKLQADSDKMIGSPSSAPTLQIKLTSAPQKPAELFCKRL</sequence>
<keyword evidence="1" id="KW-0732">Signal</keyword>